<reference evidence="1 2" key="1">
    <citation type="submission" date="2014-04" db="EMBL/GenBank/DDBJ databases">
        <title>Evolutionary Origins and Diversification of the Mycorrhizal Mutualists.</title>
        <authorList>
            <consortium name="DOE Joint Genome Institute"/>
            <consortium name="Mycorrhizal Genomics Consortium"/>
            <person name="Kohler A."/>
            <person name="Kuo A."/>
            <person name="Nagy L.G."/>
            <person name="Floudas D."/>
            <person name="Copeland A."/>
            <person name="Barry K.W."/>
            <person name="Cichocki N."/>
            <person name="Veneault-Fourrey C."/>
            <person name="LaButti K."/>
            <person name="Lindquist E.A."/>
            <person name="Lipzen A."/>
            <person name="Lundell T."/>
            <person name="Morin E."/>
            <person name="Murat C."/>
            <person name="Riley R."/>
            <person name="Ohm R."/>
            <person name="Sun H."/>
            <person name="Tunlid A."/>
            <person name="Henrissat B."/>
            <person name="Grigoriev I.V."/>
            <person name="Hibbett D.S."/>
            <person name="Martin F."/>
        </authorList>
    </citation>
    <scope>NUCLEOTIDE SEQUENCE [LARGE SCALE GENOMIC DNA]</scope>
    <source>
        <strain evidence="1 2">FD-317 M1</strain>
    </source>
</reference>
<dbReference type="AlphaFoldDB" id="A0A0D0BPZ2"/>
<evidence type="ECO:0000313" key="2">
    <source>
        <dbReference type="Proteomes" id="UP000053593"/>
    </source>
</evidence>
<keyword evidence="2" id="KW-1185">Reference proteome</keyword>
<evidence type="ECO:0000313" key="1">
    <source>
        <dbReference type="EMBL" id="KIK57151.1"/>
    </source>
</evidence>
<name>A0A0D0BPZ2_9AGAR</name>
<accession>A0A0D0BPZ2</accession>
<gene>
    <name evidence="1" type="ORF">GYMLUDRAFT_762291</name>
</gene>
<dbReference type="HOGENOM" id="CLU_2292017_0_0_1"/>
<proteinExistence type="predicted"/>
<sequence length="101" mass="11580">MAFFGRVLSWSIYTCFSKPVVFASRTVAVPKFSTSLQQMASAAKKSQRRNYTVQHITMKIWNKNGAANFICNHRTTTREIVWNVCCSHPKPTQKPPRIIEC</sequence>
<protein>
    <submittedName>
        <fullName evidence="1">Uncharacterized protein</fullName>
    </submittedName>
</protein>
<organism evidence="1 2">
    <name type="scientific">Collybiopsis luxurians FD-317 M1</name>
    <dbReference type="NCBI Taxonomy" id="944289"/>
    <lineage>
        <taxon>Eukaryota</taxon>
        <taxon>Fungi</taxon>
        <taxon>Dikarya</taxon>
        <taxon>Basidiomycota</taxon>
        <taxon>Agaricomycotina</taxon>
        <taxon>Agaricomycetes</taxon>
        <taxon>Agaricomycetidae</taxon>
        <taxon>Agaricales</taxon>
        <taxon>Marasmiineae</taxon>
        <taxon>Omphalotaceae</taxon>
        <taxon>Collybiopsis</taxon>
        <taxon>Collybiopsis luxurians</taxon>
    </lineage>
</organism>
<dbReference type="Proteomes" id="UP000053593">
    <property type="component" value="Unassembled WGS sequence"/>
</dbReference>
<dbReference type="EMBL" id="KN834792">
    <property type="protein sequence ID" value="KIK57151.1"/>
    <property type="molecule type" value="Genomic_DNA"/>
</dbReference>